<reference evidence="13 14" key="1">
    <citation type="journal article" date="2021" name="Sci. Rep.">
        <title>The genome of the diatom Chaetoceros tenuissimus carries an ancient integrated fragment of an extant virus.</title>
        <authorList>
            <person name="Hongo Y."/>
            <person name="Kimura K."/>
            <person name="Takaki Y."/>
            <person name="Yoshida Y."/>
            <person name="Baba S."/>
            <person name="Kobayashi G."/>
            <person name="Nagasaki K."/>
            <person name="Hano T."/>
            <person name="Tomaru Y."/>
        </authorList>
    </citation>
    <scope>NUCLEOTIDE SEQUENCE [LARGE SCALE GENOMIC DNA]</scope>
    <source>
        <strain evidence="13 14">NIES-3715</strain>
    </source>
</reference>
<accession>A0AAD3DF46</accession>
<feature type="compositionally biased region" description="Low complexity" evidence="11">
    <location>
        <begin position="369"/>
        <end position="380"/>
    </location>
</feature>
<feature type="domain" description="PPM-type phosphatase" evidence="12">
    <location>
        <begin position="73"/>
        <end position="494"/>
    </location>
</feature>
<dbReference type="InterPro" id="IPR036457">
    <property type="entry name" value="PPM-type-like_dom_sf"/>
</dbReference>
<evidence type="ECO:0000256" key="4">
    <source>
        <dbReference type="ARBA" id="ARBA00006702"/>
    </source>
</evidence>
<feature type="compositionally biased region" description="Low complexity" evidence="11">
    <location>
        <begin position="273"/>
        <end position="290"/>
    </location>
</feature>
<feature type="region of interest" description="Disordered" evidence="11">
    <location>
        <begin position="154"/>
        <end position="175"/>
    </location>
</feature>
<dbReference type="PANTHER" id="PTHR13832">
    <property type="entry name" value="PROTEIN PHOSPHATASE 2C"/>
    <property type="match status" value="1"/>
</dbReference>
<dbReference type="Proteomes" id="UP001054902">
    <property type="component" value="Unassembled WGS sequence"/>
</dbReference>
<keyword evidence="8 10" id="KW-0904">Protein phosphatase</keyword>
<dbReference type="Pfam" id="PF00481">
    <property type="entry name" value="PP2C"/>
    <property type="match status" value="3"/>
</dbReference>
<evidence type="ECO:0000256" key="10">
    <source>
        <dbReference type="RuleBase" id="RU003465"/>
    </source>
</evidence>
<comment type="cofactor">
    <cofactor evidence="2">
        <name>Mg(2+)</name>
        <dbReference type="ChEBI" id="CHEBI:18420"/>
    </cofactor>
</comment>
<dbReference type="PROSITE" id="PS01032">
    <property type="entry name" value="PPM_1"/>
    <property type="match status" value="1"/>
</dbReference>
<feature type="region of interest" description="Disordered" evidence="11">
    <location>
        <begin position="273"/>
        <end position="301"/>
    </location>
</feature>
<evidence type="ECO:0000256" key="11">
    <source>
        <dbReference type="SAM" id="MobiDB-lite"/>
    </source>
</evidence>
<dbReference type="InterPro" id="IPR015655">
    <property type="entry name" value="PP2C"/>
</dbReference>
<organism evidence="13 14">
    <name type="scientific">Chaetoceros tenuissimus</name>
    <dbReference type="NCBI Taxonomy" id="426638"/>
    <lineage>
        <taxon>Eukaryota</taxon>
        <taxon>Sar</taxon>
        <taxon>Stramenopiles</taxon>
        <taxon>Ochrophyta</taxon>
        <taxon>Bacillariophyta</taxon>
        <taxon>Coscinodiscophyceae</taxon>
        <taxon>Chaetocerotophycidae</taxon>
        <taxon>Chaetocerotales</taxon>
        <taxon>Chaetocerotaceae</taxon>
        <taxon>Chaetoceros</taxon>
    </lineage>
</organism>
<keyword evidence="7 10" id="KW-0378">Hydrolase</keyword>
<dbReference type="AlphaFoldDB" id="A0AAD3DF46"/>
<evidence type="ECO:0000313" key="14">
    <source>
        <dbReference type="Proteomes" id="UP001054902"/>
    </source>
</evidence>
<dbReference type="GO" id="GO:0004722">
    <property type="term" value="F:protein serine/threonine phosphatase activity"/>
    <property type="evidence" value="ECO:0007669"/>
    <property type="project" value="UniProtKB-EC"/>
</dbReference>
<evidence type="ECO:0000256" key="5">
    <source>
        <dbReference type="ARBA" id="ARBA00013081"/>
    </source>
</evidence>
<dbReference type="Gene3D" id="3.60.40.10">
    <property type="entry name" value="PPM-type phosphatase domain"/>
    <property type="match status" value="1"/>
</dbReference>
<dbReference type="PANTHER" id="PTHR13832:SF565">
    <property type="entry name" value="AT28366P-RELATED"/>
    <property type="match status" value="1"/>
</dbReference>
<gene>
    <name evidence="13" type="ORF">CTEN210_17975</name>
</gene>
<evidence type="ECO:0000256" key="9">
    <source>
        <dbReference type="ARBA" id="ARBA00023211"/>
    </source>
</evidence>
<evidence type="ECO:0000256" key="8">
    <source>
        <dbReference type="ARBA" id="ARBA00022912"/>
    </source>
</evidence>
<keyword evidence="6" id="KW-0479">Metal-binding</keyword>
<evidence type="ECO:0000256" key="7">
    <source>
        <dbReference type="ARBA" id="ARBA00022801"/>
    </source>
</evidence>
<dbReference type="GO" id="GO:0016020">
    <property type="term" value="C:membrane"/>
    <property type="evidence" value="ECO:0007669"/>
    <property type="project" value="UniProtKB-SubCell"/>
</dbReference>
<evidence type="ECO:0000256" key="3">
    <source>
        <dbReference type="ARBA" id="ARBA00004170"/>
    </source>
</evidence>
<protein>
    <recommendedName>
        <fullName evidence="5">protein-serine/threonine phosphatase</fullName>
        <ecNumber evidence="5">3.1.3.16</ecNumber>
    </recommendedName>
</protein>
<feature type="compositionally biased region" description="Basic residues" evidence="11">
    <location>
        <begin position="160"/>
        <end position="169"/>
    </location>
</feature>
<dbReference type="GO" id="GO:0046872">
    <property type="term" value="F:metal ion binding"/>
    <property type="evidence" value="ECO:0007669"/>
    <property type="project" value="UniProtKB-KW"/>
</dbReference>
<dbReference type="InterPro" id="IPR000222">
    <property type="entry name" value="PP2C_BS"/>
</dbReference>
<dbReference type="SMART" id="SM00332">
    <property type="entry name" value="PP2Cc"/>
    <property type="match status" value="1"/>
</dbReference>
<proteinExistence type="inferred from homology"/>
<evidence type="ECO:0000256" key="1">
    <source>
        <dbReference type="ARBA" id="ARBA00001936"/>
    </source>
</evidence>
<comment type="subcellular location">
    <subcellularLocation>
        <location evidence="3">Membrane</location>
        <topology evidence="3">Peripheral membrane protein</topology>
    </subcellularLocation>
</comment>
<evidence type="ECO:0000259" key="12">
    <source>
        <dbReference type="PROSITE" id="PS51746"/>
    </source>
</evidence>
<sequence>MGNSLLSSPITGIETERGVLHSASCKKKRASSLNTKTSCPTDIKSRPTTLNTIPQCSNLMHLCSSQEVEECSSFAISSCQGWRLSMEDEHICEPELKCIDDDDSQKVLHQHTLFCIFDGHGGKFASSFCKKHFLQIFYKTSEYRQYCNLYTSKQNSNTQKPKRKTKKNKQLNEDSNEFKTVLDPDSQLCNLLQAAISKTCIEIDVQMLTEMKNMQRDGRDTQHIEQWNVTQEGYEFFDTGTTALILLLTPNYIICGNLGDCRAILIKKGLMSSTSSSSTSTLRSNSASRRNPVPDIGKGSNASNIVFGDDVIPLSFDHKPSNEGEMKRIIAAGGSVTDGKIDGVLAVSRGLGDFTFKDESTILPKKQKAAAMKSSKPPTKQTKEKKKGGFCGKKNDAIVVENPNKDENTSIAIQSKVSSTPDFIVVDRDEENELFLVAGCDGIFDVVSNQECGALVSTLFQEGERDVGYLVEEAIEICLRKGSMDNMSMLVIKFPEQKIGNGGGVMKRRKARLVKQQMGESQRQPMGEI</sequence>
<dbReference type="EC" id="3.1.3.16" evidence="5"/>
<keyword evidence="14" id="KW-1185">Reference proteome</keyword>
<comment type="similarity">
    <text evidence="4 10">Belongs to the PP2C family.</text>
</comment>
<comment type="caution">
    <text evidence="13">The sequence shown here is derived from an EMBL/GenBank/DDBJ whole genome shotgun (WGS) entry which is preliminary data.</text>
</comment>
<name>A0AAD3DF46_9STRA</name>
<comment type="cofactor">
    <cofactor evidence="1">
        <name>Mn(2+)</name>
        <dbReference type="ChEBI" id="CHEBI:29035"/>
    </cofactor>
</comment>
<evidence type="ECO:0000313" key="13">
    <source>
        <dbReference type="EMBL" id="GFH61499.1"/>
    </source>
</evidence>
<dbReference type="InterPro" id="IPR001932">
    <property type="entry name" value="PPM-type_phosphatase-like_dom"/>
</dbReference>
<dbReference type="CDD" id="cd00143">
    <property type="entry name" value="PP2Cc"/>
    <property type="match status" value="1"/>
</dbReference>
<dbReference type="EMBL" id="BLLK01000074">
    <property type="protein sequence ID" value="GFH61499.1"/>
    <property type="molecule type" value="Genomic_DNA"/>
</dbReference>
<feature type="region of interest" description="Disordered" evidence="11">
    <location>
        <begin position="366"/>
        <end position="388"/>
    </location>
</feature>
<evidence type="ECO:0000256" key="2">
    <source>
        <dbReference type="ARBA" id="ARBA00001946"/>
    </source>
</evidence>
<dbReference type="SUPFAM" id="SSF81606">
    <property type="entry name" value="PP2C-like"/>
    <property type="match status" value="1"/>
</dbReference>
<evidence type="ECO:0000256" key="6">
    <source>
        <dbReference type="ARBA" id="ARBA00022723"/>
    </source>
</evidence>
<keyword evidence="9" id="KW-0464">Manganese</keyword>
<dbReference type="PROSITE" id="PS51746">
    <property type="entry name" value="PPM_2"/>
    <property type="match status" value="1"/>
</dbReference>